<keyword evidence="2" id="KW-1185">Reference proteome</keyword>
<evidence type="ECO:0000313" key="2">
    <source>
        <dbReference type="Proteomes" id="UP001381174"/>
    </source>
</evidence>
<proteinExistence type="predicted"/>
<accession>A0ABU8JAQ4</accession>
<protein>
    <submittedName>
        <fullName evidence="1">Uncharacterized protein</fullName>
    </submittedName>
</protein>
<sequence>SFMQKLFCCVSRCLFLCVRGSCPPPCACAHAGLLQRALACTLDLRPRIAPREPALERLCADVRAVTGALGFEFG</sequence>
<evidence type="ECO:0000313" key="1">
    <source>
        <dbReference type="EMBL" id="MEI7036637.1"/>
    </source>
</evidence>
<name>A0ABU8JAQ4_9GAMM</name>
<gene>
    <name evidence="1" type="ORF">WAT24_07710</name>
</gene>
<dbReference type="RefSeq" id="WP_336807263.1">
    <property type="nucleotide sequence ID" value="NZ_JBBBNY010000004.1"/>
</dbReference>
<comment type="caution">
    <text evidence="1">The sequence shown here is derived from an EMBL/GenBank/DDBJ whole genome shotgun (WGS) entry which is preliminary data.</text>
</comment>
<dbReference type="Proteomes" id="UP001381174">
    <property type="component" value="Unassembled WGS sequence"/>
</dbReference>
<organism evidence="1 2">
    <name type="scientific">Fulvimonas yonginensis</name>
    <dbReference type="NCBI Taxonomy" id="1495200"/>
    <lineage>
        <taxon>Bacteria</taxon>
        <taxon>Pseudomonadati</taxon>
        <taxon>Pseudomonadota</taxon>
        <taxon>Gammaproteobacteria</taxon>
        <taxon>Lysobacterales</taxon>
        <taxon>Rhodanobacteraceae</taxon>
        <taxon>Fulvimonas</taxon>
    </lineage>
</organism>
<dbReference type="EMBL" id="JBBBNY010000004">
    <property type="protein sequence ID" value="MEI7036637.1"/>
    <property type="molecule type" value="Genomic_DNA"/>
</dbReference>
<feature type="non-terminal residue" evidence="1">
    <location>
        <position position="1"/>
    </location>
</feature>
<reference evidence="1 2" key="1">
    <citation type="journal article" date="2014" name="Int. J. Syst. Evol. Microbiol.">
        <title>Fulvimonas yonginensis sp. nov., isolated from greenhouse soil, and emended description of the genus Fulvimonas.</title>
        <authorList>
            <person name="Ahn J.H."/>
            <person name="Kim S.J."/>
            <person name="Weon H.Y."/>
            <person name="Hong S.B."/>
            <person name="Seok S.J."/>
            <person name="Kwon S.W."/>
        </authorList>
    </citation>
    <scope>NUCLEOTIDE SEQUENCE [LARGE SCALE GENOMIC DNA]</scope>
    <source>
        <strain evidence="1 2">KACC 16952</strain>
    </source>
</reference>